<evidence type="ECO:0000256" key="1">
    <source>
        <dbReference type="ARBA" id="ARBA00022737"/>
    </source>
</evidence>
<dbReference type="Gene3D" id="1.25.40.20">
    <property type="entry name" value="Ankyrin repeat-containing domain"/>
    <property type="match status" value="1"/>
</dbReference>
<name>A0ABR2H742_9EUKA</name>
<feature type="repeat" description="ANK" evidence="3">
    <location>
        <begin position="62"/>
        <end position="94"/>
    </location>
</feature>
<dbReference type="PROSITE" id="PS50297">
    <property type="entry name" value="ANK_REP_REGION"/>
    <property type="match status" value="1"/>
</dbReference>
<feature type="repeat" description="ANK" evidence="3">
    <location>
        <begin position="29"/>
        <end position="61"/>
    </location>
</feature>
<sequence length="103" mass="11361">MQAFQAAQNGNLPLLQKLAGRGLKGMTNDKWTVMHFAVLGGNPECVKFLISKDVGINNRNIYGQSPLHFAAEAGNEFIIALLVENGAILDSIDDNVCHFFFFY</sequence>
<proteinExistence type="predicted"/>
<evidence type="ECO:0000313" key="6">
    <source>
        <dbReference type="Proteomes" id="UP001470230"/>
    </source>
</evidence>
<keyword evidence="2 3" id="KW-0040">ANK repeat</keyword>
<organism evidence="5 6">
    <name type="scientific">Tritrichomonas musculus</name>
    <dbReference type="NCBI Taxonomy" id="1915356"/>
    <lineage>
        <taxon>Eukaryota</taxon>
        <taxon>Metamonada</taxon>
        <taxon>Parabasalia</taxon>
        <taxon>Tritrichomonadida</taxon>
        <taxon>Tritrichomonadidae</taxon>
        <taxon>Tritrichomonas</taxon>
    </lineage>
</organism>
<dbReference type="PROSITE" id="PS50088">
    <property type="entry name" value="ANK_REPEAT"/>
    <property type="match status" value="2"/>
</dbReference>
<evidence type="ECO:0008006" key="7">
    <source>
        <dbReference type="Google" id="ProtNLM"/>
    </source>
</evidence>
<evidence type="ECO:0000313" key="4">
    <source>
        <dbReference type="EMBL" id="KAK8833836.1"/>
    </source>
</evidence>
<dbReference type="SMART" id="SM00248">
    <property type="entry name" value="ANK"/>
    <property type="match status" value="2"/>
</dbReference>
<keyword evidence="1" id="KW-0677">Repeat</keyword>
<evidence type="ECO:0000256" key="2">
    <source>
        <dbReference type="ARBA" id="ARBA00023043"/>
    </source>
</evidence>
<comment type="caution">
    <text evidence="5">The sequence shown here is derived from an EMBL/GenBank/DDBJ whole genome shotgun (WGS) entry which is preliminary data.</text>
</comment>
<protein>
    <recommendedName>
        <fullName evidence="7">Ankyrin repeat protein</fullName>
    </recommendedName>
</protein>
<dbReference type="InterPro" id="IPR036770">
    <property type="entry name" value="Ankyrin_rpt-contain_sf"/>
</dbReference>
<dbReference type="Proteomes" id="UP001470230">
    <property type="component" value="Unassembled WGS sequence"/>
</dbReference>
<dbReference type="EMBL" id="JAPFFF010000631">
    <property type="protein sequence ID" value="KAK8833836.1"/>
    <property type="molecule type" value="Genomic_DNA"/>
</dbReference>
<gene>
    <name evidence="5" type="ORF">M9Y10_026276</name>
    <name evidence="4" type="ORF">M9Y10_040137</name>
</gene>
<dbReference type="InterPro" id="IPR002110">
    <property type="entry name" value="Ankyrin_rpt"/>
</dbReference>
<dbReference type="SUPFAM" id="SSF48403">
    <property type="entry name" value="Ankyrin repeat"/>
    <property type="match status" value="1"/>
</dbReference>
<accession>A0ABR2H742</accession>
<evidence type="ECO:0000256" key="3">
    <source>
        <dbReference type="PROSITE-ProRule" id="PRU00023"/>
    </source>
</evidence>
<keyword evidence="6" id="KW-1185">Reference proteome</keyword>
<dbReference type="Pfam" id="PF12796">
    <property type="entry name" value="Ank_2"/>
    <property type="match status" value="1"/>
</dbReference>
<dbReference type="PANTHER" id="PTHR24198:SF165">
    <property type="entry name" value="ANKYRIN REPEAT-CONTAINING PROTEIN-RELATED"/>
    <property type="match status" value="1"/>
</dbReference>
<dbReference type="EMBL" id="JAPFFF010000039">
    <property type="protein sequence ID" value="KAK8842054.1"/>
    <property type="molecule type" value="Genomic_DNA"/>
</dbReference>
<evidence type="ECO:0000313" key="5">
    <source>
        <dbReference type="EMBL" id="KAK8842054.1"/>
    </source>
</evidence>
<reference evidence="5 6" key="1">
    <citation type="submission" date="2024-04" db="EMBL/GenBank/DDBJ databases">
        <title>Tritrichomonas musculus Genome.</title>
        <authorList>
            <person name="Alves-Ferreira E."/>
            <person name="Grigg M."/>
            <person name="Lorenzi H."/>
            <person name="Galac M."/>
        </authorList>
    </citation>
    <scope>NUCLEOTIDE SEQUENCE [LARGE SCALE GENOMIC DNA]</scope>
    <source>
        <strain evidence="5 6">EAF2021</strain>
    </source>
</reference>
<dbReference type="PANTHER" id="PTHR24198">
    <property type="entry name" value="ANKYRIN REPEAT AND PROTEIN KINASE DOMAIN-CONTAINING PROTEIN"/>
    <property type="match status" value="1"/>
</dbReference>